<comment type="caution">
    <text evidence="1">The sequence shown here is derived from an EMBL/GenBank/DDBJ whole genome shotgun (WGS) entry which is preliminary data.</text>
</comment>
<evidence type="ECO:0000313" key="1">
    <source>
        <dbReference type="EMBL" id="MBN3555634.1"/>
    </source>
</evidence>
<proteinExistence type="predicted"/>
<name>A0ABS2ZRY2_9BACL</name>
<organism evidence="1 2">
    <name type="scientific">Fictibacillus nanhaiensis</name>
    <dbReference type="NCBI Taxonomy" id="742169"/>
    <lineage>
        <taxon>Bacteria</taxon>
        <taxon>Bacillati</taxon>
        <taxon>Bacillota</taxon>
        <taxon>Bacilli</taxon>
        <taxon>Bacillales</taxon>
        <taxon>Fictibacillaceae</taxon>
        <taxon>Fictibacillus</taxon>
    </lineage>
</organism>
<keyword evidence="2" id="KW-1185">Reference proteome</keyword>
<sequence>MMKVNKKFLLGVTIVVLSIFGFADNAGSPNMKESVHVTEILPTSE</sequence>
<reference evidence="1 2" key="1">
    <citation type="submission" date="2021-01" db="EMBL/GenBank/DDBJ databases">
        <title>Genome Sequencing of Type Strains.</title>
        <authorList>
            <person name="Lemaire J.F."/>
            <person name="Inderbitzin P."/>
            <person name="Collins S.B."/>
            <person name="Wespe N."/>
            <person name="Knight-Connoni V."/>
        </authorList>
    </citation>
    <scope>NUCLEOTIDE SEQUENCE [LARGE SCALE GENOMIC DNA]</scope>
    <source>
        <strain evidence="1 2">DSM 23009</strain>
    </source>
</reference>
<dbReference type="Proteomes" id="UP001296923">
    <property type="component" value="Unassembled WGS sequence"/>
</dbReference>
<dbReference type="RefSeq" id="WP_205726436.1">
    <property type="nucleotide sequence ID" value="NZ_JAFHKR010000039.1"/>
</dbReference>
<protein>
    <recommendedName>
        <fullName evidence="3">Phosphatase</fullName>
    </recommendedName>
</protein>
<evidence type="ECO:0008006" key="3">
    <source>
        <dbReference type="Google" id="ProtNLM"/>
    </source>
</evidence>
<accession>A0ABS2ZRY2</accession>
<evidence type="ECO:0000313" key="2">
    <source>
        <dbReference type="Proteomes" id="UP001296923"/>
    </source>
</evidence>
<dbReference type="EMBL" id="JAFHKR010000039">
    <property type="protein sequence ID" value="MBN3555634.1"/>
    <property type="molecule type" value="Genomic_DNA"/>
</dbReference>
<gene>
    <name evidence="1" type="ORF">JYA63_15255</name>
</gene>